<comment type="caution">
    <text evidence="2">The sequence shown here is derived from an EMBL/GenBank/DDBJ whole genome shotgun (WGS) entry which is preliminary data.</text>
</comment>
<dbReference type="AlphaFoldDB" id="A0AAV2VQW4"/>
<accession>A0AAV2VQW4</accession>
<gene>
    <name evidence="2" type="ORF">VIBNISOn1_190042</name>
</gene>
<proteinExistence type="predicted"/>
<dbReference type="RefSeq" id="WP_022611864.1">
    <property type="nucleotide sequence ID" value="NZ_LK391965.1"/>
</dbReference>
<name>A0AAV2VQW4_9VIBR</name>
<keyword evidence="1" id="KW-0812">Transmembrane</keyword>
<evidence type="ECO:0000256" key="1">
    <source>
        <dbReference type="SAM" id="Phobius"/>
    </source>
</evidence>
<protein>
    <submittedName>
        <fullName evidence="2">Uncharacterized protein</fullName>
    </submittedName>
</protein>
<feature type="transmembrane region" description="Helical" evidence="1">
    <location>
        <begin position="218"/>
        <end position="241"/>
    </location>
</feature>
<keyword evidence="1" id="KW-0472">Membrane</keyword>
<reference evidence="2 3" key="1">
    <citation type="journal article" date="2013" name="ISME J.">
        <title>Comparative genomics of pathogenic lineages of Vibrio nigripulchritudo identifies virulence-associated traits.</title>
        <authorList>
            <person name="Goudenege D."/>
            <person name="Labreuche Y."/>
            <person name="Krin E."/>
            <person name="Ansquer D."/>
            <person name="Mangenot S."/>
            <person name="Calteau A."/>
            <person name="Medigue C."/>
            <person name="Mazel D."/>
            <person name="Polz M.F."/>
            <person name="Le Roux F."/>
        </authorList>
    </citation>
    <scope>NUCLEOTIDE SEQUENCE [LARGE SCALE GENOMIC DNA]</scope>
    <source>
        <strain evidence="2 3">SOn1</strain>
    </source>
</reference>
<feature type="transmembrane region" description="Helical" evidence="1">
    <location>
        <begin position="180"/>
        <end position="198"/>
    </location>
</feature>
<dbReference type="Proteomes" id="UP000018211">
    <property type="component" value="Unassembled WGS sequence"/>
</dbReference>
<keyword evidence="1" id="KW-1133">Transmembrane helix</keyword>
<dbReference type="EMBL" id="CAOF01000101">
    <property type="protein sequence ID" value="CCO46823.1"/>
    <property type="molecule type" value="Genomic_DNA"/>
</dbReference>
<organism evidence="2 3">
    <name type="scientific">Vibrio nigripulchritudo SOn1</name>
    <dbReference type="NCBI Taxonomy" id="1238450"/>
    <lineage>
        <taxon>Bacteria</taxon>
        <taxon>Pseudomonadati</taxon>
        <taxon>Pseudomonadota</taxon>
        <taxon>Gammaproteobacteria</taxon>
        <taxon>Vibrionales</taxon>
        <taxon>Vibrionaceae</taxon>
        <taxon>Vibrio</taxon>
    </lineage>
</organism>
<evidence type="ECO:0000313" key="3">
    <source>
        <dbReference type="Proteomes" id="UP000018211"/>
    </source>
</evidence>
<sequence>MTREINNGTATTPIQQTLNTMDTNSKTASGVVVNDSVMPPQTDKSSKQVYVQQNFDQLNVYLPPKSLPSTEQASQGQITEPVKVSVTVKQEGITYRVGKWGWNLIDSCTLIHLRSNQPLYRNYLGTIKSDLLLLYRGHESIDRMDWLGYQNLPIRKTLQAIDEPDVMAKRIESNFAKVRLVLLVMMIAFIGLLVGYLSDTYQLLFMEEFSYLALLNNVYLMATTILFAYFSYAYAYHAFALSHDKFMLKRDFHRALRSFRRDAWFPFFREY</sequence>
<evidence type="ECO:0000313" key="2">
    <source>
        <dbReference type="EMBL" id="CCO46823.1"/>
    </source>
</evidence>